<dbReference type="GO" id="GO:0003697">
    <property type="term" value="F:single-stranded DNA binding"/>
    <property type="evidence" value="ECO:0007669"/>
    <property type="project" value="InterPro"/>
</dbReference>
<evidence type="ECO:0000313" key="4">
    <source>
        <dbReference type="EMBL" id="PIA47076.1"/>
    </source>
</evidence>
<evidence type="ECO:0008006" key="6">
    <source>
        <dbReference type="Google" id="ProtNLM"/>
    </source>
</evidence>
<sequence length="226" mass="25584">MMKLSYFVRSRSAVSEKVAGKVSNTSNALWTHCFTTQAGTRSNQIFADYTVFKGKAALSVYPLLPKFNESETSSKYDKKGCILLKFWPAIGERKYDWQKRQMIALSPTEVGSLISLEPGKSCEFFHDPSMKSSNAGQVRKSLSVTPLGEDGYMFNLNVVNNILKINERFAVPVTKAEYTVMRTAFSFILPHIMGWNQITQQVSASSDQNPMRQQEMRLSPALEWNR</sequence>
<dbReference type="Gene3D" id="2.30.31.10">
    <property type="entry name" value="Transcriptional Coactivator Pc4, Chain A"/>
    <property type="match status" value="1"/>
</dbReference>
<dbReference type="PANTHER" id="PTHR31745:SF1">
    <property type="entry name" value="SINGLE-STRANDED DNA-BINDING PROTEIN WHY2, MITOCHONDRIAL"/>
    <property type="match status" value="1"/>
</dbReference>
<dbReference type="InterPro" id="IPR009044">
    <property type="entry name" value="ssDNA-bd_transcriptional_reg"/>
</dbReference>
<evidence type="ECO:0000313" key="5">
    <source>
        <dbReference type="Proteomes" id="UP000230069"/>
    </source>
</evidence>
<evidence type="ECO:0000256" key="2">
    <source>
        <dbReference type="ARBA" id="ARBA00022946"/>
    </source>
</evidence>
<dbReference type="Pfam" id="PF08536">
    <property type="entry name" value="Whirly"/>
    <property type="match status" value="1"/>
</dbReference>
<evidence type="ECO:0000256" key="3">
    <source>
        <dbReference type="SAM" id="MobiDB-lite"/>
    </source>
</evidence>
<gene>
    <name evidence="4" type="ORF">AQUCO_01400047v1</name>
</gene>
<reference evidence="4 5" key="1">
    <citation type="submission" date="2017-09" db="EMBL/GenBank/DDBJ databases">
        <title>WGS assembly of Aquilegia coerulea Goldsmith.</title>
        <authorList>
            <person name="Hodges S."/>
            <person name="Kramer E."/>
            <person name="Nordborg M."/>
            <person name="Tomkins J."/>
            <person name="Borevitz J."/>
            <person name="Derieg N."/>
            <person name="Yan J."/>
            <person name="Mihaltcheva S."/>
            <person name="Hayes R.D."/>
            <person name="Rokhsar D."/>
        </authorList>
    </citation>
    <scope>NUCLEOTIDE SEQUENCE [LARGE SCALE GENOMIC DNA]</scope>
    <source>
        <strain evidence="5">cv. Goldsmith</strain>
    </source>
</reference>
<dbReference type="GO" id="GO:0006355">
    <property type="term" value="P:regulation of DNA-templated transcription"/>
    <property type="evidence" value="ECO:0007669"/>
    <property type="project" value="InterPro"/>
</dbReference>
<dbReference type="InterPro" id="IPR013742">
    <property type="entry name" value="Whirly"/>
</dbReference>
<feature type="region of interest" description="Disordered" evidence="3">
    <location>
        <begin position="204"/>
        <end position="226"/>
    </location>
</feature>
<dbReference type="PANTHER" id="PTHR31745">
    <property type="entry name" value="SINGLE-STRANDED DNA-BINDING PROTEIN WHY2, MITOCHONDRIAL"/>
    <property type="match status" value="1"/>
</dbReference>
<dbReference type="STRING" id="218851.A0A2G5DUG0"/>
<dbReference type="EMBL" id="KZ305031">
    <property type="protein sequence ID" value="PIA47076.1"/>
    <property type="molecule type" value="Genomic_DNA"/>
</dbReference>
<dbReference type="GO" id="GO:0006952">
    <property type="term" value="P:defense response"/>
    <property type="evidence" value="ECO:0007669"/>
    <property type="project" value="InterPro"/>
</dbReference>
<comment type="similarity">
    <text evidence="1">Belongs to the Whirly family.</text>
</comment>
<organism evidence="4 5">
    <name type="scientific">Aquilegia coerulea</name>
    <name type="common">Rocky mountain columbine</name>
    <dbReference type="NCBI Taxonomy" id="218851"/>
    <lineage>
        <taxon>Eukaryota</taxon>
        <taxon>Viridiplantae</taxon>
        <taxon>Streptophyta</taxon>
        <taxon>Embryophyta</taxon>
        <taxon>Tracheophyta</taxon>
        <taxon>Spermatophyta</taxon>
        <taxon>Magnoliopsida</taxon>
        <taxon>Ranunculales</taxon>
        <taxon>Ranunculaceae</taxon>
        <taxon>Thalictroideae</taxon>
        <taxon>Aquilegia</taxon>
    </lineage>
</organism>
<dbReference type="FunCoup" id="A0A2G5DUG0">
    <property type="interactions" value="718"/>
</dbReference>
<evidence type="ECO:0000256" key="1">
    <source>
        <dbReference type="ARBA" id="ARBA00006061"/>
    </source>
</evidence>
<name>A0A2G5DUG0_AQUCA</name>
<dbReference type="InParanoid" id="A0A2G5DUG0"/>
<dbReference type="SUPFAM" id="SSF54447">
    <property type="entry name" value="ssDNA-binding transcriptional regulator domain"/>
    <property type="match status" value="1"/>
</dbReference>
<proteinExistence type="inferred from homology"/>
<dbReference type="Proteomes" id="UP000230069">
    <property type="component" value="Unassembled WGS sequence"/>
</dbReference>
<dbReference type="AlphaFoldDB" id="A0A2G5DUG0"/>
<keyword evidence="2" id="KW-0809">Transit peptide</keyword>
<dbReference type="OrthoDB" id="511009at2759"/>
<accession>A0A2G5DUG0</accession>
<protein>
    <recommendedName>
        <fullName evidence="6">WHY domain class transcription factor</fullName>
    </recommendedName>
</protein>
<keyword evidence="5" id="KW-1185">Reference proteome</keyword>